<name>A0A6H1ZZ67_9ZZZZ</name>
<dbReference type="AlphaFoldDB" id="A0A6H1ZZ67"/>
<reference evidence="1" key="1">
    <citation type="submission" date="2020-03" db="EMBL/GenBank/DDBJ databases">
        <title>The deep terrestrial virosphere.</title>
        <authorList>
            <person name="Holmfeldt K."/>
            <person name="Nilsson E."/>
            <person name="Simone D."/>
            <person name="Lopez-Fernandez M."/>
            <person name="Wu X."/>
            <person name="de Brujin I."/>
            <person name="Lundin D."/>
            <person name="Andersson A."/>
            <person name="Bertilsson S."/>
            <person name="Dopson M."/>
        </authorList>
    </citation>
    <scope>NUCLEOTIDE SEQUENCE</scope>
    <source>
        <strain evidence="2">MM415A01699</strain>
        <strain evidence="3">MM415B02188</strain>
        <strain evidence="1">TM448A03325</strain>
    </source>
</reference>
<dbReference type="EMBL" id="MT142187">
    <property type="protein sequence ID" value="QJA75822.1"/>
    <property type="molecule type" value="Genomic_DNA"/>
</dbReference>
<organism evidence="1">
    <name type="scientific">viral metagenome</name>
    <dbReference type="NCBI Taxonomy" id="1070528"/>
    <lineage>
        <taxon>unclassified sequences</taxon>
        <taxon>metagenomes</taxon>
        <taxon>organismal metagenomes</taxon>
    </lineage>
</organism>
<sequence>MTNEQFLIEVERSFLRSKILLIKKGKEYTSAGDRLDQFHRAAAAQRILPTEALMGMATKHFTSIADMSKDPGNFTTKQWHDKLDDLRNYTFLLDALVTDVRE</sequence>
<protein>
    <submittedName>
        <fullName evidence="1">Uncharacterized protein</fullName>
    </submittedName>
</protein>
<dbReference type="EMBL" id="MT142589">
    <property type="protein sequence ID" value="QJA85682.1"/>
    <property type="molecule type" value="Genomic_DNA"/>
</dbReference>
<evidence type="ECO:0000313" key="2">
    <source>
        <dbReference type="EMBL" id="QJA75822.1"/>
    </source>
</evidence>
<accession>A0A6H1ZZ67</accession>
<dbReference type="EMBL" id="MT144404">
    <property type="protein sequence ID" value="QJA53226.1"/>
    <property type="molecule type" value="Genomic_DNA"/>
</dbReference>
<proteinExistence type="predicted"/>
<evidence type="ECO:0000313" key="3">
    <source>
        <dbReference type="EMBL" id="QJA85682.1"/>
    </source>
</evidence>
<evidence type="ECO:0000313" key="1">
    <source>
        <dbReference type="EMBL" id="QJA53226.1"/>
    </source>
</evidence>
<gene>
    <name evidence="2" type="ORF">MM415A01699_0012</name>
    <name evidence="3" type="ORF">MM415B02188_0005</name>
    <name evidence="1" type="ORF">TM448A03325_0011</name>
</gene>